<evidence type="ECO:0000313" key="1">
    <source>
        <dbReference type="EMBL" id="MBD5806721.1"/>
    </source>
</evidence>
<dbReference type="Pfam" id="PF01263">
    <property type="entry name" value="Aldose_epim"/>
    <property type="match status" value="1"/>
</dbReference>
<keyword evidence="2" id="KW-1185">Reference proteome</keyword>
<dbReference type="SUPFAM" id="SSF74650">
    <property type="entry name" value="Galactose mutarotase-like"/>
    <property type="match status" value="1"/>
</dbReference>
<accession>A0ABR8P7P1</accession>
<dbReference type="Proteomes" id="UP000704341">
    <property type="component" value="Unassembled WGS sequence"/>
</dbReference>
<dbReference type="EMBL" id="QORN01000021">
    <property type="protein sequence ID" value="MBD5806721.1"/>
    <property type="molecule type" value="Genomic_DNA"/>
</dbReference>
<dbReference type="CDD" id="cd09024">
    <property type="entry name" value="Aldose_epim_lacX"/>
    <property type="match status" value="1"/>
</dbReference>
<dbReference type="RefSeq" id="WP_191668122.1">
    <property type="nucleotide sequence ID" value="NZ_QORN01000021.1"/>
</dbReference>
<organism evidence="1 2">
    <name type="scientific">Limosilactobacillus walteri</name>
    <dbReference type="NCBI Taxonomy" id="2268022"/>
    <lineage>
        <taxon>Bacteria</taxon>
        <taxon>Bacillati</taxon>
        <taxon>Bacillota</taxon>
        <taxon>Bacilli</taxon>
        <taxon>Lactobacillales</taxon>
        <taxon>Lactobacillaceae</taxon>
        <taxon>Limosilactobacillus</taxon>
    </lineage>
</organism>
<name>A0ABR8P7P1_9LACO</name>
<dbReference type="Gene3D" id="2.70.98.10">
    <property type="match status" value="1"/>
</dbReference>
<comment type="caution">
    <text evidence="1">The sequence shown here is derived from an EMBL/GenBank/DDBJ whole genome shotgun (WGS) entry which is preliminary data.</text>
</comment>
<proteinExistence type="predicted"/>
<evidence type="ECO:0000313" key="2">
    <source>
        <dbReference type="Proteomes" id="UP000704341"/>
    </source>
</evidence>
<protein>
    <submittedName>
        <fullName evidence="1">Aldose 1-epimerase family protein</fullName>
    </submittedName>
</protein>
<sequence>MQIIENKEFRAEIDEHGAQLTHLINKAAGFDYIWNGKEWGKHAPVLFPAIGRSNNDEYVLNGQTYSMPQHGFVSDEDFTVVNHERNILTLGLRANDKTKEMYPFDFELKITFTLLSTGLSLSFDVNNHSDAIMPFSLGSHPAFNVPINGVGKFDNYRVEFSGPEDALNVAEIVKTPAPYRTGNQEQLTNSNGNLFELNYETFKPGLRIITNPGVKSIRLFSPLTSHQIQLDIDQFNNVCLWTKEDEDCPFLCIEPFNGLPDILGEPVDWMNKEGNLFLPPNSSQVYQYEMRLS</sequence>
<reference evidence="1 2" key="1">
    <citation type="submission" date="2018-07" db="EMBL/GenBank/DDBJ databases">
        <title>Phylogenomic Insights into understanding Host Adaptation of Lactobacillus reuteri by a novel species, Lactobacillus spp. M31.</title>
        <authorList>
            <person name="Sharma S."/>
            <person name="Patil P."/>
            <person name="Korpole S."/>
            <person name="Patil P.B."/>
        </authorList>
    </citation>
    <scope>NUCLEOTIDE SEQUENCE [LARGE SCALE GENOMIC DNA]</scope>
    <source>
        <strain evidence="1 2">M31</strain>
    </source>
</reference>
<dbReference type="InterPro" id="IPR037481">
    <property type="entry name" value="LacX"/>
</dbReference>
<gene>
    <name evidence="1" type="ORF">DTK66_06285</name>
</gene>
<dbReference type="InterPro" id="IPR014718">
    <property type="entry name" value="GH-type_carb-bd"/>
</dbReference>
<dbReference type="InterPro" id="IPR011013">
    <property type="entry name" value="Gal_mutarotase_sf_dom"/>
</dbReference>
<dbReference type="InterPro" id="IPR008183">
    <property type="entry name" value="Aldose_1/G6P_1-epimerase"/>
</dbReference>